<evidence type="ECO:0000256" key="4">
    <source>
        <dbReference type="SAM" id="MobiDB-lite"/>
    </source>
</evidence>
<accession>A0A7S1BU08</accession>
<feature type="region of interest" description="Disordered" evidence="4">
    <location>
        <begin position="109"/>
        <end position="133"/>
    </location>
</feature>
<evidence type="ECO:0000256" key="2">
    <source>
        <dbReference type="ARBA" id="ARBA00022801"/>
    </source>
</evidence>
<dbReference type="AlphaFoldDB" id="A0A7S1BU08"/>
<organism evidence="5">
    <name type="scientific">Corethron hystrix</name>
    <dbReference type="NCBI Taxonomy" id="216773"/>
    <lineage>
        <taxon>Eukaryota</taxon>
        <taxon>Sar</taxon>
        <taxon>Stramenopiles</taxon>
        <taxon>Ochrophyta</taxon>
        <taxon>Bacillariophyta</taxon>
        <taxon>Coscinodiscophyceae</taxon>
        <taxon>Corethrophycidae</taxon>
        <taxon>Corethrales</taxon>
        <taxon>Corethraceae</taxon>
        <taxon>Corethron</taxon>
    </lineage>
</organism>
<protein>
    <submittedName>
        <fullName evidence="5">Uncharacterized protein</fullName>
    </submittedName>
</protein>
<sequence length="803" mass="90534">MNPPSRSSSASSIDAQSDESRNDSLIPIHAPAHIELIFGEIVAQCHPAPCHPAPLADAGRNSPPPHSAHSAVDRKDEVASSLCIISAGLGTVTLLCVFMRYYISGLDVSESEGPRTATEPQSPPKPPSKRSRDAQKPFVFVLNLSDSERSAVRDTLRSWNVPPHLLPTDVTSDSTTGARSRHDLYDNDGEGGIFLVTSRILIVDLLTPGTIDVKRIKCMLVARAEQVVETDPTGFVLRIYDWGCRQGPVGEVARRRRHGGFVRAFSEDAHGVTAGFAKVDKIMRACRCTRLFLYSRGQSDIADVLDIGAGGGGSESRPINVNEFYVPLSHLVKEIQTAIAACVSTCLSEIKKGTKLINFDNNITAVEDCATHHFDASIRRQLDPEWHRLTPETKQLVSDLKTLRVLFQCLIHYDAVQFWKFIQNLRSASATSRYPSMWLLTPAANLLFRRARERLYVIGRPKKTTARNPHPVGTLVPVLEENPKWGLLRRILADVRKLWDKKLRKSVSPDPSLLYEGGTRVLVMVKDDRTLDMLRQYLSEGKERTMAFRWLRYLEIFNERSRAVSKGRGGIQNLTEEARLLLEEEGRARNLLFGRASVEKNTNFRRKRDEIFDRLMRKRRKVAEERGRGSSKMRSDDIRHQTVLDGALASVQEDLAADENTNNPFRADFMGNEADTFLGKSEETDSDHIDVFQANFMDAMRIAIKTYSSLEGQDAFRLLEEIRPAFVILYDAQLAFVRALEVYASMSFDDEERPPIENDHDCLRVISLLFENSSETTNYYKMIEREQSAFESLLQHKKKICPC</sequence>
<dbReference type="PANTHER" id="PTHR10150">
    <property type="entry name" value="DNA REPAIR ENDONUCLEASE XPF"/>
    <property type="match status" value="1"/>
</dbReference>
<keyword evidence="1" id="KW-0227">DNA damage</keyword>
<evidence type="ECO:0000256" key="1">
    <source>
        <dbReference type="ARBA" id="ARBA00022763"/>
    </source>
</evidence>
<proteinExistence type="predicted"/>
<dbReference type="GO" id="GO:0000110">
    <property type="term" value="C:nucleotide-excision repair factor 1 complex"/>
    <property type="evidence" value="ECO:0007669"/>
    <property type="project" value="TreeGrafter"/>
</dbReference>
<evidence type="ECO:0000313" key="5">
    <source>
        <dbReference type="EMBL" id="CAD8896741.1"/>
    </source>
</evidence>
<dbReference type="GO" id="GO:0003684">
    <property type="term" value="F:damaged DNA binding"/>
    <property type="evidence" value="ECO:0007669"/>
    <property type="project" value="TreeGrafter"/>
</dbReference>
<evidence type="ECO:0000256" key="3">
    <source>
        <dbReference type="ARBA" id="ARBA00023204"/>
    </source>
</evidence>
<dbReference type="GO" id="GO:1901255">
    <property type="term" value="P:nucleotide-excision repair involved in interstrand cross-link repair"/>
    <property type="evidence" value="ECO:0007669"/>
    <property type="project" value="TreeGrafter"/>
</dbReference>
<dbReference type="GO" id="GO:0000712">
    <property type="term" value="P:resolution of meiotic recombination intermediates"/>
    <property type="evidence" value="ECO:0007669"/>
    <property type="project" value="TreeGrafter"/>
</dbReference>
<feature type="region of interest" description="Disordered" evidence="4">
    <location>
        <begin position="1"/>
        <end position="22"/>
    </location>
</feature>
<dbReference type="GO" id="GO:0000014">
    <property type="term" value="F:single-stranded DNA endodeoxyribonuclease activity"/>
    <property type="evidence" value="ECO:0007669"/>
    <property type="project" value="TreeGrafter"/>
</dbReference>
<keyword evidence="3" id="KW-0234">DNA repair</keyword>
<reference evidence="5" key="1">
    <citation type="submission" date="2021-01" db="EMBL/GenBank/DDBJ databases">
        <authorList>
            <person name="Corre E."/>
            <person name="Pelletier E."/>
            <person name="Niang G."/>
            <person name="Scheremetjew M."/>
            <person name="Finn R."/>
            <person name="Kale V."/>
            <person name="Holt S."/>
            <person name="Cochrane G."/>
            <person name="Meng A."/>
            <person name="Brown T."/>
            <person name="Cohen L."/>
        </authorList>
    </citation>
    <scope>NUCLEOTIDE SEQUENCE</scope>
    <source>
        <strain evidence="5">308</strain>
    </source>
</reference>
<feature type="region of interest" description="Disordered" evidence="4">
    <location>
        <begin position="54"/>
        <end position="73"/>
    </location>
</feature>
<dbReference type="PANTHER" id="PTHR10150:SF0">
    <property type="entry name" value="DNA REPAIR ENDONUCLEASE XPF"/>
    <property type="match status" value="1"/>
</dbReference>
<dbReference type="GO" id="GO:0000724">
    <property type="term" value="P:double-strand break repair via homologous recombination"/>
    <property type="evidence" value="ECO:0007669"/>
    <property type="project" value="TreeGrafter"/>
</dbReference>
<name>A0A7S1BU08_9STRA</name>
<dbReference type="GO" id="GO:0003697">
    <property type="term" value="F:single-stranded DNA binding"/>
    <property type="evidence" value="ECO:0007669"/>
    <property type="project" value="TreeGrafter"/>
</dbReference>
<gene>
    <name evidence="5" type="ORF">CHYS00102_LOCUS23955</name>
</gene>
<dbReference type="EMBL" id="HBFR01032889">
    <property type="protein sequence ID" value="CAD8896741.1"/>
    <property type="molecule type" value="Transcribed_RNA"/>
</dbReference>
<feature type="compositionally biased region" description="Low complexity" evidence="4">
    <location>
        <begin position="1"/>
        <end position="15"/>
    </location>
</feature>
<keyword evidence="2" id="KW-0378">Hydrolase</keyword>